<gene>
    <name evidence="1" type="ORF">FA95DRAFT_1577719</name>
</gene>
<dbReference type="Proteomes" id="UP000814033">
    <property type="component" value="Unassembled WGS sequence"/>
</dbReference>
<protein>
    <submittedName>
        <fullName evidence="1">Uncharacterized protein</fullName>
    </submittedName>
</protein>
<reference evidence="1" key="2">
    <citation type="journal article" date="2022" name="New Phytol.">
        <title>Evolutionary transition to the ectomycorrhizal habit in the genomes of a hyperdiverse lineage of mushroom-forming fungi.</title>
        <authorList>
            <person name="Looney B."/>
            <person name="Miyauchi S."/>
            <person name="Morin E."/>
            <person name="Drula E."/>
            <person name="Courty P.E."/>
            <person name="Kohler A."/>
            <person name="Kuo A."/>
            <person name="LaButti K."/>
            <person name="Pangilinan J."/>
            <person name="Lipzen A."/>
            <person name="Riley R."/>
            <person name="Andreopoulos W."/>
            <person name="He G."/>
            <person name="Johnson J."/>
            <person name="Nolan M."/>
            <person name="Tritt A."/>
            <person name="Barry K.W."/>
            <person name="Grigoriev I.V."/>
            <person name="Nagy L.G."/>
            <person name="Hibbett D."/>
            <person name="Henrissat B."/>
            <person name="Matheny P.B."/>
            <person name="Labbe J."/>
            <person name="Martin F.M."/>
        </authorList>
    </citation>
    <scope>NUCLEOTIDE SEQUENCE</scope>
    <source>
        <strain evidence="1">FP105234-sp</strain>
    </source>
</reference>
<keyword evidence="2" id="KW-1185">Reference proteome</keyword>
<proteinExistence type="predicted"/>
<organism evidence="1 2">
    <name type="scientific">Auriscalpium vulgare</name>
    <dbReference type="NCBI Taxonomy" id="40419"/>
    <lineage>
        <taxon>Eukaryota</taxon>
        <taxon>Fungi</taxon>
        <taxon>Dikarya</taxon>
        <taxon>Basidiomycota</taxon>
        <taxon>Agaricomycotina</taxon>
        <taxon>Agaricomycetes</taxon>
        <taxon>Russulales</taxon>
        <taxon>Auriscalpiaceae</taxon>
        <taxon>Auriscalpium</taxon>
    </lineage>
</organism>
<sequence>MSQAPLDPTPPGGPPGLTQSDFPSRGGKSRRYAFYAVVIGAQVGVFSEWLIAAPLVVGFPNAQYSGFHRFQDAYAVYMAAMAGQTHPPPEHPQSLVSHLQPGAAMENPEDHPAPPASPSPSHDAPHGAGASVHDPPAVPAVVPSPASVPVAPSPVAPSHASPVAPSFASPVARRRPLAPASSAADIEQLEAAMHSLNVRDMMEFLDGRRVPGTDAQSEEPAAVLTVSVASNPNPRPGEDRYRVLVRTNLSEEADVLPCPSDDEGDENDARGAFSTAPSSPALSDRAATPSPPGGSNASVISISTSPSLSSVTMSSVAPAAPSEGIATLDQVLPQLDTSLAACQRRCPCTNCRRRQQFDQAVQECATPSVLPAAPVSGPSNILPRFPLVRHTPVLPPAPVREDGDEWYAVVRGHVHGVFRGPLLQVRAFIVNFDGAFFRGFQTRAAALAWFIEHDSD</sequence>
<evidence type="ECO:0000313" key="1">
    <source>
        <dbReference type="EMBL" id="KAI0039252.1"/>
    </source>
</evidence>
<name>A0ACB8R5V5_9AGAM</name>
<evidence type="ECO:0000313" key="2">
    <source>
        <dbReference type="Proteomes" id="UP000814033"/>
    </source>
</evidence>
<dbReference type="EMBL" id="MU276332">
    <property type="protein sequence ID" value="KAI0039252.1"/>
    <property type="molecule type" value="Genomic_DNA"/>
</dbReference>
<accession>A0ACB8R5V5</accession>
<reference evidence="1" key="1">
    <citation type="submission" date="2021-02" db="EMBL/GenBank/DDBJ databases">
        <authorList>
            <consortium name="DOE Joint Genome Institute"/>
            <person name="Ahrendt S."/>
            <person name="Looney B.P."/>
            <person name="Miyauchi S."/>
            <person name="Morin E."/>
            <person name="Drula E."/>
            <person name="Courty P.E."/>
            <person name="Chicoki N."/>
            <person name="Fauchery L."/>
            <person name="Kohler A."/>
            <person name="Kuo A."/>
            <person name="Labutti K."/>
            <person name="Pangilinan J."/>
            <person name="Lipzen A."/>
            <person name="Riley R."/>
            <person name="Andreopoulos W."/>
            <person name="He G."/>
            <person name="Johnson J."/>
            <person name="Barry K.W."/>
            <person name="Grigoriev I.V."/>
            <person name="Nagy L."/>
            <person name="Hibbett D."/>
            <person name="Henrissat B."/>
            <person name="Matheny P.B."/>
            <person name="Labbe J."/>
            <person name="Martin F."/>
        </authorList>
    </citation>
    <scope>NUCLEOTIDE SEQUENCE</scope>
    <source>
        <strain evidence="1">FP105234-sp</strain>
    </source>
</reference>
<comment type="caution">
    <text evidence="1">The sequence shown here is derived from an EMBL/GenBank/DDBJ whole genome shotgun (WGS) entry which is preliminary data.</text>
</comment>